<dbReference type="InterPro" id="IPR036873">
    <property type="entry name" value="Rhodanese-like_dom_sf"/>
</dbReference>
<dbReference type="AlphaFoldDB" id="A0A6A6HIM6"/>
<name>A0A6A6HIM6_VIRVR</name>
<dbReference type="EMBL" id="ML991780">
    <property type="protein sequence ID" value="KAF2237320.1"/>
    <property type="molecule type" value="Genomic_DNA"/>
</dbReference>
<dbReference type="Gene3D" id="3.40.250.10">
    <property type="entry name" value="Rhodanese-like domain"/>
    <property type="match status" value="1"/>
</dbReference>
<feature type="region of interest" description="Disordered" evidence="11">
    <location>
        <begin position="552"/>
        <end position="573"/>
    </location>
</feature>
<keyword evidence="7 10" id="KW-0131">Cell cycle</keyword>
<keyword evidence="14" id="KW-1185">Reference proteome</keyword>
<comment type="similarity">
    <text evidence="1 10">Belongs to the MPI phosphatase family.</text>
</comment>
<protein>
    <recommendedName>
        <fullName evidence="9 10">M-phase inducer phosphatase</fullName>
        <ecNumber evidence="2 10">3.1.3.48</ecNumber>
    </recommendedName>
</protein>
<evidence type="ECO:0000259" key="12">
    <source>
        <dbReference type="PROSITE" id="PS50206"/>
    </source>
</evidence>
<dbReference type="OrthoDB" id="26523at2759"/>
<evidence type="ECO:0000313" key="14">
    <source>
        <dbReference type="Proteomes" id="UP000800092"/>
    </source>
</evidence>
<evidence type="ECO:0000256" key="10">
    <source>
        <dbReference type="RuleBase" id="RU368028"/>
    </source>
</evidence>
<evidence type="ECO:0000256" key="11">
    <source>
        <dbReference type="SAM" id="MobiDB-lite"/>
    </source>
</evidence>
<feature type="region of interest" description="Disordered" evidence="11">
    <location>
        <begin position="268"/>
        <end position="304"/>
    </location>
</feature>
<dbReference type="Proteomes" id="UP000800092">
    <property type="component" value="Unassembled WGS sequence"/>
</dbReference>
<feature type="region of interest" description="Disordered" evidence="11">
    <location>
        <begin position="157"/>
        <end position="195"/>
    </location>
</feature>
<evidence type="ECO:0000256" key="6">
    <source>
        <dbReference type="ARBA" id="ARBA00022912"/>
    </source>
</evidence>
<feature type="domain" description="Rhodanese" evidence="12">
    <location>
        <begin position="377"/>
        <end position="481"/>
    </location>
</feature>
<evidence type="ECO:0000313" key="13">
    <source>
        <dbReference type="EMBL" id="KAF2237320.1"/>
    </source>
</evidence>
<sequence length="573" mass="63707">MEWSSPCAAIQPQCIPPWGHRRDLPSRPLFCGSSAAFGANAFNFRDLSMKKSNHDYFSLKPVRGSSPTSSLAADLSCTMHIDQSPQLPTPRRSLFNTTAIELVNGQDDLNTPPIHLEGATTPPIQSSSPVLAPESMDISPLPHKAPFSLITEVAVASPSPEATPTDEDMLSPCEAELPPKPEVPKPLAPSERKKNLNLRPSLARTKGFSTNAVSLKTNAVENLAPPFKFGSGLIGTAHKQPSLPTLSECFTQSPIADRKSFEESLIPHTHRARQPSLSSRASGSPLTGHIRKQAAPPIARPRKQFRRSLSMYEHPRDVLDEKKDNYVSPSSHQSAMDVDEVYTPKLPSFVPEDEPDGIPRISKETMASVLDGEFNHLFDKTMVIDCRFEYEYTGGHIAEALNYNDKDLLADELFQTPSLSSTLLVLHCEYSKHRAPRMAKYLRHRDRRVNDFRYPKLSYPEVYILDGGYSSFFEVHPTRCYPQQYVGMDDKGHEDACERGMSKVRQQRMKLGRAQTFAFGEQPNHMEESPIHSSRFSIPTLGSLGMASDTSLATIGDSPLDSRRGHARRLVSY</sequence>
<keyword evidence="6 10" id="KW-0904">Protein phosphatase</keyword>
<evidence type="ECO:0000256" key="1">
    <source>
        <dbReference type="ARBA" id="ARBA00011065"/>
    </source>
</evidence>
<gene>
    <name evidence="13" type="ORF">EV356DRAFT_441889</name>
</gene>
<dbReference type="CDD" id="cd01530">
    <property type="entry name" value="Cdc25"/>
    <property type="match status" value="1"/>
</dbReference>
<evidence type="ECO:0000256" key="5">
    <source>
        <dbReference type="ARBA" id="ARBA00022801"/>
    </source>
</evidence>
<dbReference type="EC" id="3.1.3.48" evidence="2 10"/>
<dbReference type="PANTHER" id="PTHR10828:SF17">
    <property type="entry name" value="PROTEIN-TYROSINE-PHOSPHATASE"/>
    <property type="match status" value="1"/>
</dbReference>
<dbReference type="GO" id="GO:0005737">
    <property type="term" value="C:cytoplasm"/>
    <property type="evidence" value="ECO:0007669"/>
    <property type="project" value="TreeGrafter"/>
</dbReference>
<dbReference type="GO" id="GO:0000086">
    <property type="term" value="P:G2/M transition of mitotic cell cycle"/>
    <property type="evidence" value="ECO:0007669"/>
    <property type="project" value="TreeGrafter"/>
</dbReference>
<dbReference type="InterPro" id="IPR001763">
    <property type="entry name" value="Rhodanese-like_dom"/>
</dbReference>
<dbReference type="InterPro" id="IPR000751">
    <property type="entry name" value="MPI_Phosphatase"/>
</dbReference>
<comment type="catalytic activity">
    <reaction evidence="8 10">
        <text>O-phospho-L-tyrosyl-[protein] + H2O = L-tyrosyl-[protein] + phosphate</text>
        <dbReference type="Rhea" id="RHEA:10684"/>
        <dbReference type="Rhea" id="RHEA-COMP:10136"/>
        <dbReference type="Rhea" id="RHEA-COMP:20101"/>
        <dbReference type="ChEBI" id="CHEBI:15377"/>
        <dbReference type="ChEBI" id="CHEBI:43474"/>
        <dbReference type="ChEBI" id="CHEBI:46858"/>
        <dbReference type="ChEBI" id="CHEBI:61978"/>
        <dbReference type="EC" id="3.1.3.48"/>
    </reaction>
</comment>
<evidence type="ECO:0000256" key="9">
    <source>
        <dbReference type="ARBA" id="ARBA00067190"/>
    </source>
</evidence>
<comment type="function">
    <text evidence="10">Tyrosine protein phosphatase which functions as a dosage-dependent inducer of mitotic progression.</text>
</comment>
<dbReference type="SMART" id="SM00450">
    <property type="entry name" value="RHOD"/>
    <property type="match status" value="1"/>
</dbReference>
<dbReference type="FunFam" id="3.40.250.10:FF:000021">
    <property type="entry name" value="M-phase inducer phosphatase cdc-25.2"/>
    <property type="match status" value="1"/>
</dbReference>
<keyword evidence="5 10" id="KW-0378">Hydrolase</keyword>
<dbReference type="PANTHER" id="PTHR10828">
    <property type="entry name" value="M-PHASE INDUCER PHOSPHATASE DUAL SPECIFICITY PHOSPHATASE CDC25"/>
    <property type="match status" value="1"/>
</dbReference>
<reference evidence="13" key="1">
    <citation type="journal article" date="2020" name="Stud. Mycol.">
        <title>101 Dothideomycetes genomes: a test case for predicting lifestyles and emergence of pathogens.</title>
        <authorList>
            <person name="Haridas S."/>
            <person name="Albert R."/>
            <person name="Binder M."/>
            <person name="Bloem J."/>
            <person name="Labutti K."/>
            <person name="Salamov A."/>
            <person name="Andreopoulos B."/>
            <person name="Baker S."/>
            <person name="Barry K."/>
            <person name="Bills G."/>
            <person name="Bluhm B."/>
            <person name="Cannon C."/>
            <person name="Castanera R."/>
            <person name="Culley D."/>
            <person name="Daum C."/>
            <person name="Ezra D."/>
            <person name="Gonzalez J."/>
            <person name="Henrissat B."/>
            <person name="Kuo A."/>
            <person name="Liang C."/>
            <person name="Lipzen A."/>
            <person name="Lutzoni F."/>
            <person name="Magnuson J."/>
            <person name="Mondo S."/>
            <person name="Nolan M."/>
            <person name="Ohm R."/>
            <person name="Pangilinan J."/>
            <person name="Park H.-J."/>
            <person name="Ramirez L."/>
            <person name="Alfaro M."/>
            <person name="Sun H."/>
            <person name="Tritt A."/>
            <person name="Yoshinaga Y."/>
            <person name="Zwiers L.-H."/>
            <person name="Turgeon B."/>
            <person name="Goodwin S."/>
            <person name="Spatafora J."/>
            <person name="Crous P."/>
            <person name="Grigoriev I."/>
        </authorList>
    </citation>
    <scope>NUCLEOTIDE SEQUENCE</scope>
    <source>
        <strain evidence="13">Tuck. ex Michener</strain>
    </source>
</reference>
<dbReference type="GO" id="GO:0004725">
    <property type="term" value="F:protein tyrosine phosphatase activity"/>
    <property type="evidence" value="ECO:0007669"/>
    <property type="project" value="UniProtKB-UniRule"/>
</dbReference>
<dbReference type="GO" id="GO:0010971">
    <property type="term" value="P:positive regulation of G2/M transition of mitotic cell cycle"/>
    <property type="evidence" value="ECO:0007669"/>
    <property type="project" value="TreeGrafter"/>
</dbReference>
<keyword evidence="4 10" id="KW-0498">Mitosis</keyword>
<accession>A0A6A6HIM6</accession>
<evidence type="ECO:0000256" key="8">
    <source>
        <dbReference type="ARBA" id="ARBA00051722"/>
    </source>
</evidence>
<keyword evidence="3 10" id="KW-0132">Cell division</keyword>
<feature type="compositionally biased region" description="Polar residues" evidence="11">
    <location>
        <begin position="275"/>
        <end position="285"/>
    </location>
</feature>
<evidence type="ECO:0000256" key="7">
    <source>
        <dbReference type="ARBA" id="ARBA00023306"/>
    </source>
</evidence>
<dbReference type="GO" id="GO:0051301">
    <property type="term" value="P:cell division"/>
    <property type="evidence" value="ECO:0007669"/>
    <property type="project" value="UniProtKB-UniRule"/>
</dbReference>
<dbReference type="GO" id="GO:0110032">
    <property type="term" value="P:positive regulation of G2/MI transition of meiotic cell cycle"/>
    <property type="evidence" value="ECO:0007669"/>
    <property type="project" value="TreeGrafter"/>
</dbReference>
<organism evidence="13 14">
    <name type="scientific">Viridothelium virens</name>
    <name type="common">Speckled blister lichen</name>
    <name type="synonym">Trypethelium virens</name>
    <dbReference type="NCBI Taxonomy" id="1048519"/>
    <lineage>
        <taxon>Eukaryota</taxon>
        <taxon>Fungi</taxon>
        <taxon>Dikarya</taxon>
        <taxon>Ascomycota</taxon>
        <taxon>Pezizomycotina</taxon>
        <taxon>Dothideomycetes</taxon>
        <taxon>Dothideomycetes incertae sedis</taxon>
        <taxon>Trypetheliales</taxon>
        <taxon>Trypetheliaceae</taxon>
        <taxon>Viridothelium</taxon>
    </lineage>
</organism>
<dbReference type="Pfam" id="PF00581">
    <property type="entry name" value="Rhodanese"/>
    <property type="match status" value="1"/>
</dbReference>
<evidence type="ECO:0000256" key="3">
    <source>
        <dbReference type="ARBA" id="ARBA00022618"/>
    </source>
</evidence>
<dbReference type="PROSITE" id="PS50206">
    <property type="entry name" value="RHODANESE_3"/>
    <property type="match status" value="1"/>
</dbReference>
<proteinExistence type="inferred from homology"/>
<evidence type="ECO:0000256" key="2">
    <source>
        <dbReference type="ARBA" id="ARBA00013064"/>
    </source>
</evidence>
<dbReference type="PRINTS" id="PR00716">
    <property type="entry name" value="MPIPHPHTASE"/>
</dbReference>
<dbReference type="SUPFAM" id="SSF52821">
    <property type="entry name" value="Rhodanese/Cell cycle control phosphatase"/>
    <property type="match status" value="1"/>
</dbReference>
<evidence type="ECO:0000256" key="4">
    <source>
        <dbReference type="ARBA" id="ARBA00022776"/>
    </source>
</evidence>
<dbReference type="GO" id="GO:0005634">
    <property type="term" value="C:nucleus"/>
    <property type="evidence" value="ECO:0007669"/>
    <property type="project" value="TreeGrafter"/>
</dbReference>